<evidence type="ECO:0000256" key="7">
    <source>
        <dbReference type="ARBA" id="ARBA00023077"/>
    </source>
</evidence>
<comment type="similarity">
    <text evidence="10 11">Belongs to the TonB-dependent receptor family.</text>
</comment>
<evidence type="ECO:0000256" key="8">
    <source>
        <dbReference type="ARBA" id="ARBA00023136"/>
    </source>
</evidence>
<gene>
    <name evidence="15" type="ORF">DXX93_02140</name>
</gene>
<evidence type="ECO:0000313" key="15">
    <source>
        <dbReference type="EMBL" id="REL25467.1"/>
    </source>
</evidence>
<feature type="signal peptide" evidence="12">
    <location>
        <begin position="1"/>
        <end position="25"/>
    </location>
</feature>
<proteinExistence type="inferred from homology"/>
<evidence type="ECO:0000256" key="1">
    <source>
        <dbReference type="ARBA" id="ARBA00004571"/>
    </source>
</evidence>
<evidence type="ECO:0000256" key="9">
    <source>
        <dbReference type="ARBA" id="ARBA00023237"/>
    </source>
</evidence>
<feature type="chain" id="PRO_5017634268" evidence="12">
    <location>
        <begin position="26"/>
        <end position="620"/>
    </location>
</feature>
<sequence length="620" mass="68511">MNIKHLSKLAVAVGAALSLNANVYAQAPADEEIITVTGSRSPVNIDTALASVVVITHEDIARIQPKSLNDVLATVAGIDFTNQGGRGQLSSLFLRGTNSNQVLVLIDGIRVSSASLGSTNTQIIAPELIDRIEIIKGPRAAIWGSDAIGGVIQIFTRQLEGSEYIAGVTVGADDYRQYKAGAGIAHDLGNGMGKGHTSITVNREKSDGFDVLKTAEEDNDGYEYDSVAIKGQQQVNHQLAIDWLARADQGDNEYDNAFGGANEAETRNHAWLVRGTYSQIIGHVQNHTTVSLGQNRDYSENYLDGTDVFTTVFETRRDQFSLVNHAQVFPFLQFNLGVDYYNEQLNSTTDFAKDERDVTAVYAHSLYSKNQLTVEAAIRHDDVENVDSETTYNAGIGYQINDETRIALNAGSGFKAPSFNDLYFPASQFSSGNPDLQSETSDTIELVFETNYADVDMAFNFYQTDVDNLIVWLPDANFFYQPTNVNEAEMLGVEFTAKYQGFGGQHQINAGYVDAEDKATNEQLIRRAKDQFSYQFDTNIGHLSLYVEYQYRGEREDNVFGVGRVKLDSYHLVNLSASYPVTPNLTVESRITNLFNENYETAVNYNTQDRAAYIGINYAM</sequence>
<keyword evidence="9 10" id="KW-0998">Cell outer membrane</keyword>
<evidence type="ECO:0000313" key="16">
    <source>
        <dbReference type="Proteomes" id="UP000256478"/>
    </source>
</evidence>
<accession>A0A3E0TM86</accession>
<dbReference type="SUPFAM" id="SSF56935">
    <property type="entry name" value="Porins"/>
    <property type="match status" value="1"/>
</dbReference>
<evidence type="ECO:0000259" key="13">
    <source>
        <dbReference type="Pfam" id="PF00593"/>
    </source>
</evidence>
<dbReference type="AlphaFoldDB" id="A0A3E0TM86"/>
<evidence type="ECO:0000256" key="3">
    <source>
        <dbReference type="ARBA" id="ARBA00022452"/>
    </source>
</evidence>
<dbReference type="Gene3D" id="2.40.170.20">
    <property type="entry name" value="TonB-dependent receptor, beta-barrel domain"/>
    <property type="match status" value="1"/>
</dbReference>
<keyword evidence="8 10" id="KW-0472">Membrane</keyword>
<dbReference type="GO" id="GO:0009279">
    <property type="term" value="C:cell outer membrane"/>
    <property type="evidence" value="ECO:0007669"/>
    <property type="project" value="UniProtKB-SubCell"/>
</dbReference>
<dbReference type="Gene3D" id="2.170.130.10">
    <property type="entry name" value="TonB-dependent receptor, plug domain"/>
    <property type="match status" value="1"/>
</dbReference>
<keyword evidence="2 10" id="KW-0813">Transport</keyword>
<reference evidence="15 16" key="1">
    <citation type="submission" date="2018-08" db="EMBL/GenBank/DDBJ databases">
        <title>Thalassotalea euphylliae genome.</title>
        <authorList>
            <person name="Summers S."/>
            <person name="Rice S.A."/>
            <person name="Freckelton M.L."/>
            <person name="Nedved B.T."/>
            <person name="Hadfield M.G."/>
        </authorList>
    </citation>
    <scope>NUCLEOTIDE SEQUENCE [LARGE SCALE GENOMIC DNA]</scope>
    <source>
        <strain evidence="15 16">H1</strain>
    </source>
</reference>
<dbReference type="CDD" id="cd01347">
    <property type="entry name" value="ligand_gated_channel"/>
    <property type="match status" value="1"/>
</dbReference>
<protein>
    <submittedName>
        <fullName evidence="15">TonB-dependent receptor</fullName>
    </submittedName>
</protein>
<dbReference type="PROSITE" id="PS52016">
    <property type="entry name" value="TONB_DEPENDENT_REC_3"/>
    <property type="match status" value="1"/>
</dbReference>
<dbReference type="Pfam" id="PF00593">
    <property type="entry name" value="TonB_dep_Rec_b-barrel"/>
    <property type="match status" value="1"/>
</dbReference>
<dbReference type="EMBL" id="QUOU01000001">
    <property type="protein sequence ID" value="REL25467.1"/>
    <property type="molecule type" value="Genomic_DNA"/>
</dbReference>
<dbReference type="InterPro" id="IPR000531">
    <property type="entry name" value="Beta-barrel_TonB"/>
</dbReference>
<dbReference type="InterPro" id="IPR039426">
    <property type="entry name" value="TonB-dep_rcpt-like"/>
</dbReference>
<comment type="caution">
    <text evidence="15">The sequence shown here is derived from an EMBL/GenBank/DDBJ whole genome shotgun (WGS) entry which is preliminary data.</text>
</comment>
<evidence type="ECO:0000256" key="6">
    <source>
        <dbReference type="ARBA" id="ARBA00023065"/>
    </source>
</evidence>
<dbReference type="InterPro" id="IPR036942">
    <property type="entry name" value="Beta-barrel_TonB_sf"/>
</dbReference>
<keyword evidence="15" id="KW-0675">Receptor</keyword>
<evidence type="ECO:0000259" key="14">
    <source>
        <dbReference type="Pfam" id="PF07715"/>
    </source>
</evidence>
<keyword evidence="7 11" id="KW-0798">TonB box</keyword>
<evidence type="ECO:0000256" key="4">
    <source>
        <dbReference type="ARBA" id="ARBA00022692"/>
    </source>
</evidence>
<feature type="domain" description="TonB-dependent receptor-like beta-barrel" evidence="13">
    <location>
        <begin position="239"/>
        <end position="594"/>
    </location>
</feature>
<dbReference type="GO" id="GO:0006811">
    <property type="term" value="P:monoatomic ion transport"/>
    <property type="evidence" value="ECO:0007669"/>
    <property type="project" value="UniProtKB-KW"/>
</dbReference>
<name>A0A3E0TM86_9GAMM</name>
<dbReference type="InterPro" id="IPR012910">
    <property type="entry name" value="Plug_dom"/>
</dbReference>
<evidence type="ECO:0000256" key="2">
    <source>
        <dbReference type="ARBA" id="ARBA00022448"/>
    </source>
</evidence>
<dbReference type="OrthoDB" id="9764669at2"/>
<evidence type="ECO:0000256" key="10">
    <source>
        <dbReference type="PROSITE-ProRule" id="PRU01360"/>
    </source>
</evidence>
<dbReference type="InterPro" id="IPR037066">
    <property type="entry name" value="Plug_dom_sf"/>
</dbReference>
<dbReference type="Proteomes" id="UP000256478">
    <property type="component" value="Unassembled WGS sequence"/>
</dbReference>
<dbReference type="Pfam" id="PF07715">
    <property type="entry name" value="Plug"/>
    <property type="match status" value="1"/>
</dbReference>
<comment type="subcellular location">
    <subcellularLocation>
        <location evidence="1 10">Cell outer membrane</location>
        <topology evidence="1 10">Multi-pass membrane protein</topology>
    </subcellularLocation>
</comment>
<keyword evidence="4 10" id="KW-0812">Transmembrane</keyword>
<keyword evidence="5 12" id="KW-0732">Signal</keyword>
<organism evidence="15 16">
    <name type="scientific">Thalassotalea euphylliae</name>
    <dbReference type="NCBI Taxonomy" id="1655234"/>
    <lineage>
        <taxon>Bacteria</taxon>
        <taxon>Pseudomonadati</taxon>
        <taxon>Pseudomonadota</taxon>
        <taxon>Gammaproteobacteria</taxon>
        <taxon>Alteromonadales</taxon>
        <taxon>Colwelliaceae</taxon>
        <taxon>Thalassotalea</taxon>
    </lineage>
</organism>
<keyword evidence="6" id="KW-0406">Ion transport</keyword>
<feature type="domain" description="TonB-dependent receptor plug" evidence="14">
    <location>
        <begin position="48"/>
        <end position="151"/>
    </location>
</feature>
<keyword evidence="3 10" id="KW-1134">Transmembrane beta strand</keyword>
<dbReference type="GO" id="GO:0015889">
    <property type="term" value="P:cobalamin transport"/>
    <property type="evidence" value="ECO:0007669"/>
    <property type="project" value="TreeGrafter"/>
</dbReference>
<dbReference type="RefSeq" id="WP_116006598.1">
    <property type="nucleotide sequence ID" value="NZ_QUOU01000001.1"/>
</dbReference>
<dbReference type="PANTHER" id="PTHR30069:SF53">
    <property type="entry name" value="COLICIN I RECEPTOR-RELATED"/>
    <property type="match status" value="1"/>
</dbReference>
<evidence type="ECO:0000256" key="11">
    <source>
        <dbReference type="RuleBase" id="RU003357"/>
    </source>
</evidence>
<evidence type="ECO:0000256" key="5">
    <source>
        <dbReference type="ARBA" id="ARBA00022729"/>
    </source>
</evidence>
<dbReference type="PANTHER" id="PTHR30069">
    <property type="entry name" value="TONB-DEPENDENT OUTER MEMBRANE RECEPTOR"/>
    <property type="match status" value="1"/>
</dbReference>
<evidence type="ECO:0000256" key="12">
    <source>
        <dbReference type="SAM" id="SignalP"/>
    </source>
</evidence>